<keyword evidence="2" id="KW-1185">Reference proteome</keyword>
<dbReference type="OrthoDB" id="9181290at2"/>
<dbReference type="RefSeq" id="WP_109837397.1">
    <property type="nucleotide sequence ID" value="NZ_QGKM01000022.1"/>
</dbReference>
<organism evidence="1 2">
    <name type="scientific">Leucothrix pacifica</name>
    <dbReference type="NCBI Taxonomy" id="1247513"/>
    <lineage>
        <taxon>Bacteria</taxon>
        <taxon>Pseudomonadati</taxon>
        <taxon>Pseudomonadota</taxon>
        <taxon>Gammaproteobacteria</taxon>
        <taxon>Thiotrichales</taxon>
        <taxon>Thiotrichaceae</taxon>
        <taxon>Leucothrix</taxon>
    </lineage>
</organism>
<protein>
    <submittedName>
        <fullName evidence="1">Uncharacterized protein</fullName>
    </submittedName>
</protein>
<evidence type="ECO:0000313" key="1">
    <source>
        <dbReference type="EMBL" id="PWQ97796.1"/>
    </source>
</evidence>
<comment type="caution">
    <text evidence="1">The sequence shown here is derived from an EMBL/GenBank/DDBJ whole genome shotgun (WGS) entry which is preliminary data.</text>
</comment>
<accession>A0A317CGW7</accession>
<gene>
    <name evidence="1" type="ORF">DKW60_09365</name>
</gene>
<sequence length="222" mass="25562">MTNSRNKPDATATTQDVDTAKLMNEWRRLNLSIKGQPDNYQKQSQRILFALESKLHHFLPGALQDLFIALGEKGRPLRERMYSLVLPLLDQNDREYFHEWLAHDSDKTLYCHRFPGSVLTSTTCIGTESESDPYVAKASGSLIEKSRHAITYGRVETAQSMLENAYTNTTTKPENSMVEELLSLYAATRQKNRLINFADSLQHRKFKLSNHWKQVLQSAKEW</sequence>
<name>A0A317CGW7_9GAMM</name>
<dbReference type="EMBL" id="QGKM01000022">
    <property type="protein sequence ID" value="PWQ97796.1"/>
    <property type="molecule type" value="Genomic_DNA"/>
</dbReference>
<dbReference type="AlphaFoldDB" id="A0A317CGW7"/>
<dbReference type="Proteomes" id="UP000245539">
    <property type="component" value="Unassembled WGS sequence"/>
</dbReference>
<reference evidence="1 2" key="1">
    <citation type="submission" date="2018-05" db="EMBL/GenBank/DDBJ databases">
        <title>Leucothrix arctica sp. nov., isolated from Arctic seawater.</title>
        <authorList>
            <person name="Choi A."/>
            <person name="Baek K."/>
        </authorList>
    </citation>
    <scope>NUCLEOTIDE SEQUENCE [LARGE SCALE GENOMIC DNA]</scope>
    <source>
        <strain evidence="1 2">JCM 18388</strain>
    </source>
</reference>
<evidence type="ECO:0000313" key="2">
    <source>
        <dbReference type="Proteomes" id="UP000245539"/>
    </source>
</evidence>
<proteinExistence type="predicted"/>